<feature type="transmembrane region" description="Helical" evidence="8">
    <location>
        <begin position="345"/>
        <end position="361"/>
    </location>
</feature>
<evidence type="ECO:0000313" key="11">
    <source>
        <dbReference type="Proteomes" id="UP000034917"/>
    </source>
</evidence>
<organism evidence="10 11">
    <name type="scientific">Candidatus Roizmanbacteria bacterium GW2011_GWC2_37_13</name>
    <dbReference type="NCBI Taxonomy" id="1618486"/>
    <lineage>
        <taxon>Bacteria</taxon>
        <taxon>Candidatus Roizmaniibacteriota</taxon>
    </lineage>
</organism>
<dbReference type="AlphaFoldDB" id="A0A0G0INU9"/>
<feature type="domain" description="Glycosyltransferase RgtA/B/C/D-like" evidence="9">
    <location>
        <begin position="74"/>
        <end position="226"/>
    </location>
</feature>
<evidence type="ECO:0000256" key="1">
    <source>
        <dbReference type="ARBA" id="ARBA00004651"/>
    </source>
</evidence>
<accession>A0A0G0INU9</accession>
<feature type="transmembrane region" description="Helical" evidence="8">
    <location>
        <begin position="313"/>
        <end position="333"/>
    </location>
</feature>
<dbReference type="GO" id="GO:0009103">
    <property type="term" value="P:lipopolysaccharide biosynthetic process"/>
    <property type="evidence" value="ECO:0007669"/>
    <property type="project" value="UniProtKB-ARBA"/>
</dbReference>
<dbReference type="Pfam" id="PF13231">
    <property type="entry name" value="PMT_2"/>
    <property type="match status" value="1"/>
</dbReference>
<keyword evidence="7 8" id="KW-0472">Membrane</keyword>
<keyword evidence="4" id="KW-0808">Transferase</keyword>
<evidence type="ECO:0000259" key="9">
    <source>
        <dbReference type="Pfam" id="PF13231"/>
    </source>
</evidence>
<dbReference type="GO" id="GO:0005886">
    <property type="term" value="C:plasma membrane"/>
    <property type="evidence" value="ECO:0007669"/>
    <property type="project" value="UniProtKB-SubCell"/>
</dbReference>
<keyword evidence="5 8" id="KW-0812">Transmembrane</keyword>
<proteinExistence type="predicted"/>
<evidence type="ECO:0000313" key="10">
    <source>
        <dbReference type="EMBL" id="KKQ25864.1"/>
    </source>
</evidence>
<dbReference type="InterPro" id="IPR050297">
    <property type="entry name" value="LipidA_mod_glycosyltrf_83"/>
</dbReference>
<keyword evidence="6 8" id="KW-1133">Transmembrane helix</keyword>
<comment type="caution">
    <text evidence="10">The sequence shown here is derived from an EMBL/GenBank/DDBJ whole genome shotgun (WGS) entry which is preliminary data.</text>
</comment>
<feature type="transmembrane region" description="Helical" evidence="8">
    <location>
        <begin position="397"/>
        <end position="419"/>
    </location>
</feature>
<feature type="transmembrane region" description="Helical" evidence="8">
    <location>
        <begin position="180"/>
        <end position="201"/>
    </location>
</feature>
<dbReference type="InterPro" id="IPR038731">
    <property type="entry name" value="RgtA/B/C-like"/>
</dbReference>
<feature type="transmembrane region" description="Helical" evidence="8">
    <location>
        <begin position="139"/>
        <end position="160"/>
    </location>
</feature>
<evidence type="ECO:0000256" key="6">
    <source>
        <dbReference type="ARBA" id="ARBA00022989"/>
    </source>
</evidence>
<protein>
    <recommendedName>
        <fullName evidence="9">Glycosyltransferase RgtA/B/C/D-like domain-containing protein</fullName>
    </recommendedName>
</protein>
<dbReference type="Proteomes" id="UP000034917">
    <property type="component" value="Unassembled WGS sequence"/>
</dbReference>
<name>A0A0G0INU9_9BACT</name>
<evidence type="ECO:0000256" key="3">
    <source>
        <dbReference type="ARBA" id="ARBA00022676"/>
    </source>
</evidence>
<dbReference type="PANTHER" id="PTHR33908">
    <property type="entry name" value="MANNOSYLTRANSFERASE YKCB-RELATED"/>
    <property type="match status" value="1"/>
</dbReference>
<feature type="transmembrane region" description="Helical" evidence="8">
    <location>
        <begin position="367"/>
        <end position="385"/>
    </location>
</feature>
<reference evidence="10 11" key="1">
    <citation type="journal article" date="2015" name="Nature">
        <title>rRNA introns, odd ribosomes, and small enigmatic genomes across a large radiation of phyla.</title>
        <authorList>
            <person name="Brown C.T."/>
            <person name="Hug L.A."/>
            <person name="Thomas B.C."/>
            <person name="Sharon I."/>
            <person name="Castelle C.J."/>
            <person name="Singh A."/>
            <person name="Wilkins M.J."/>
            <person name="Williams K.H."/>
            <person name="Banfield J.F."/>
        </authorList>
    </citation>
    <scope>NUCLEOTIDE SEQUENCE [LARGE SCALE GENOMIC DNA]</scope>
</reference>
<feature type="transmembrane region" description="Helical" evidence="8">
    <location>
        <begin position="7"/>
        <end position="23"/>
    </location>
</feature>
<feature type="transmembrane region" description="Helical" evidence="8">
    <location>
        <begin position="213"/>
        <end position="232"/>
    </location>
</feature>
<dbReference type="PANTHER" id="PTHR33908:SF11">
    <property type="entry name" value="MEMBRANE PROTEIN"/>
    <property type="match status" value="1"/>
</dbReference>
<dbReference type="EMBL" id="LBSV01000005">
    <property type="protein sequence ID" value="KKQ25864.1"/>
    <property type="molecule type" value="Genomic_DNA"/>
</dbReference>
<gene>
    <name evidence="10" type="ORF">US40_C0005G0034</name>
</gene>
<keyword evidence="3" id="KW-0328">Glycosyltransferase</keyword>
<evidence type="ECO:0000256" key="2">
    <source>
        <dbReference type="ARBA" id="ARBA00022475"/>
    </source>
</evidence>
<dbReference type="PATRIC" id="fig|1618486.3.peg.499"/>
<evidence type="ECO:0000256" key="5">
    <source>
        <dbReference type="ARBA" id="ARBA00022692"/>
    </source>
</evidence>
<dbReference type="GO" id="GO:0016763">
    <property type="term" value="F:pentosyltransferase activity"/>
    <property type="evidence" value="ECO:0007669"/>
    <property type="project" value="TreeGrafter"/>
</dbReference>
<keyword evidence="2" id="KW-1003">Cell membrane</keyword>
<evidence type="ECO:0000256" key="7">
    <source>
        <dbReference type="ARBA" id="ARBA00023136"/>
    </source>
</evidence>
<comment type="subcellular location">
    <subcellularLocation>
        <location evidence="1">Cell membrane</location>
        <topology evidence="1">Multi-pass membrane protein</topology>
    </subcellularLocation>
</comment>
<evidence type="ECO:0000256" key="8">
    <source>
        <dbReference type="SAM" id="Phobius"/>
    </source>
</evidence>
<evidence type="ECO:0000256" key="4">
    <source>
        <dbReference type="ARBA" id="ARBA00022679"/>
    </source>
</evidence>
<sequence length="570" mass="65510">MLNKKTLFYLLILIIVSFFLRFYKVGQLPSGVLPDEASFGYNAYSILKTGKDEYGVSFPLIFKAFGDQKLPAYVYATVPSIKLFGLNNFSIRLPSVIAGVLIVLAIFFLLLGLGFTIELSFIGALIASTSQWSIILSRFTFESNLGLLFFMIGILLSLISSKKNKLLPAILAGFFFGLTWYSYISYRLITPLIVLIFLIIYMRKNKFINKKGVILLIAFIMTISPLLLSSFANQGQARLKQAGLNANLGTVLEINENRTFCTHYLPKVVCYASANKILFNSRSLFYRYITTFSPNYLFMTGDKNEKYINVDHFGLLPIISLPFYFFGFIYLWSLFIEKRLSKNELFLVLSLIVTPFPSLFVGDPQKIRLSALLPFLIILIMYGFRHLEKYLKKHINYIIYVAVVTLLILFSLFFMINFLTVHVQKYEISYSTYVHKLMNYLGSFNKKTSIYIGSITESPILYAYVNKIDPTIFQKLAIRKQPDSIGFTHIINLGNLHVTERNIEEIYCQTIKNNWQTLYITNEDLVKIGRIKKATKIIRSENNVDTLAFVYDVKDIDKINIDCSYINENR</sequence>
<feature type="transmembrane region" description="Helical" evidence="8">
    <location>
        <begin position="96"/>
        <end position="127"/>
    </location>
</feature>